<evidence type="ECO:0000313" key="9">
    <source>
        <dbReference type="EMBL" id="SDT23927.1"/>
    </source>
</evidence>
<reference evidence="10" key="1">
    <citation type="submission" date="2016-10" db="EMBL/GenBank/DDBJ databases">
        <authorList>
            <person name="Varghese N."/>
            <person name="Submissions S."/>
        </authorList>
    </citation>
    <scope>NUCLEOTIDE SEQUENCE [LARGE SCALE GENOMIC DNA]</scope>
    <source>
        <strain evidence="10">IMMIB L-1606</strain>
    </source>
</reference>
<keyword evidence="5 7" id="KW-1133">Transmembrane helix</keyword>
<protein>
    <submittedName>
        <fullName evidence="9">ABC-type nitrate/sulfonate/bicarbonate transport system, permease component</fullName>
    </submittedName>
</protein>
<dbReference type="Proteomes" id="UP000198751">
    <property type="component" value="Chromosome I"/>
</dbReference>
<evidence type="ECO:0000313" key="10">
    <source>
        <dbReference type="Proteomes" id="UP000198751"/>
    </source>
</evidence>
<evidence type="ECO:0000256" key="1">
    <source>
        <dbReference type="ARBA" id="ARBA00004651"/>
    </source>
</evidence>
<dbReference type="GO" id="GO:0055085">
    <property type="term" value="P:transmembrane transport"/>
    <property type="evidence" value="ECO:0007669"/>
    <property type="project" value="InterPro"/>
</dbReference>
<dbReference type="AlphaFoldDB" id="A0A1H1YR92"/>
<keyword evidence="4 7" id="KW-0812">Transmembrane</keyword>
<evidence type="ECO:0000256" key="5">
    <source>
        <dbReference type="ARBA" id="ARBA00022989"/>
    </source>
</evidence>
<feature type="transmembrane region" description="Helical" evidence="7">
    <location>
        <begin position="131"/>
        <end position="148"/>
    </location>
</feature>
<dbReference type="InterPro" id="IPR035906">
    <property type="entry name" value="MetI-like_sf"/>
</dbReference>
<evidence type="ECO:0000256" key="3">
    <source>
        <dbReference type="ARBA" id="ARBA00022475"/>
    </source>
</evidence>
<dbReference type="Gene3D" id="1.10.3720.10">
    <property type="entry name" value="MetI-like"/>
    <property type="match status" value="1"/>
</dbReference>
<gene>
    <name evidence="9" type="ORF">SAMN04489743_2123</name>
</gene>
<sequence>METQTPTLSRVAVRSLPTREHSVRRAARWTAVGPYVLGVAGILAALIVWEAFSAFGPVSQHHLPPPSVVIPTFLTTLTFTQFWITVGQTMWAWFLGLIMATLGGVAMGLLIGSSKFLRSATHTTIEFLRPIPAVGLIPLAALLFGPRIGAELLIVVYGCFWIVLIQVLYGITDIDKVADDTVHTLRMTWLQRVRYLVLPTLLPYLMTGIRLAATVALILAISAELIVGTPGIGRAVAQAQLNDNPPAMIALIITSGLLGIVVNLIFRFIERKVLFWHSSVRSEVAA</sequence>
<organism evidence="9 10">
    <name type="scientific">Pseudarthrobacter equi</name>
    <dbReference type="NCBI Taxonomy" id="728066"/>
    <lineage>
        <taxon>Bacteria</taxon>
        <taxon>Bacillati</taxon>
        <taxon>Actinomycetota</taxon>
        <taxon>Actinomycetes</taxon>
        <taxon>Micrococcales</taxon>
        <taxon>Micrococcaceae</taxon>
        <taxon>Pseudarthrobacter</taxon>
    </lineage>
</organism>
<comment type="subcellular location">
    <subcellularLocation>
        <location evidence="1 7">Cell membrane</location>
        <topology evidence="1 7">Multi-pass membrane protein</topology>
    </subcellularLocation>
</comment>
<dbReference type="SUPFAM" id="SSF161098">
    <property type="entry name" value="MetI-like"/>
    <property type="match status" value="1"/>
</dbReference>
<evidence type="ECO:0000259" key="8">
    <source>
        <dbReference type="PROSITE" id="PS50928"/>
    </source>
</evidence>
<dbReference type="PANTHER" id="PTHR30151:SF0">
    <property type="entry name" value="ABC TRANSPORTER PERMEASE PROTEIN MJ0413-RELATED"/>
    <property type="match status" value="1"/>
</dbReference>
<proteinExistence type="inferred from homology"/>
<dbReference type="Pfam" id="PF00528">
    <property type="entry name" value="BPD_transp_1"/>
    <property type="match status" value="1"/>
</dbReference>
<keyword evidence="2 7" id="KW-0813">Transport</keyword>
<evidence type="ECO:0000256" key="6">
    <source>
        <dbReference type="ARBA" id="ARBA00023136"/>
    </source>
</evidence>
<evidence type="ECO:0000256" key="4">
    <source>
        <dbReference type="ARBA" id="ARBA00022692"/>
    </source>
</evidence>
<evidence type="ECO:0000256" key="2">
    <source>
        <dbReference type="ARBA" id="ARBA00022448"/>
    </source>
</evidence>
<feature type="transmembrane region" description="Helical" evidence="7">
    <location>
        <begin position="90"/>
        <end position="111"/>
    </location>
</feature>
<feature type="domain" description="ABC transmembrane type-1" evidence="8">
    <location>
        <begin position="86"/>
        <end position="270"/>
    </location>
</feature>
<dbReference type="InterPro" id="IPR000515">
    <property type="entry name" value="MetI-like"/>
</dbReference>
<keyword evidence="3" id="KW-1003">Cell membrane</keyword>
<feature type="transmembrane region" description="Helical" evidence="7">
    <location>
        <begin position="35"/>
        <end position="55"/>
    </location>
</feature>
<name>A0A1H1YR92_9MICC</name>
<dbReference type="PROSITE" id="PS50928">
    <property type="entry name" value="ABC_TM1"/>
    <property type="match status" value="1"/>
</dbReference>
<dbReference type="EMBL" id="LT629779">
    <property type="protein sequence ID" value="SDT23927.1"/>
    <property type="molecule type" value="Genomic_DNA"/>
</dbReference>
<comment type="similarity">
    <text evidence="7">Belongs to the binding-protein-dependent transport system permease family.</text>
</comment>
<keyword evidence="6 7" id="KW-0472">Membrane</keyword>
<accession>A0A1H1YR92</accession>
<dbReference type="PANTHER" id="PTHR30151">
    <property type="entry name" value="ALKANE SULFONATE ABC TRANSPORTER-RELATED, MEMBRANE SUBUNIT"/>
    <property type="match status" value="1"/>
</dbReference>
<feature type="transmembrane region" description="Helical" evidence="7">
    <location>
        <begin position="195"/>
        <end position="227"/>
    </location>
</feature>
<feature type="transmembrane region" description="Helical" evidence="7">
    <location>
        <begin position="154"/>
        <end position="174"/>
    </location>
</feature>
<keyword evidence="10" id="KW-1185">Reference proteome</keyword>
<dbReference type="GO" id="GO:0005886">
    <property type="term" value="C:plasma membrane"/>
    <property type="evidence" value="ECO:0007669"/>
    <property type="project" value="UniProtKB-SubCell"/>
</dbReference>
<feature type="transmembrane region" description="Helical" evidence="7">
    <location>
        <begin position="67"/>
        <end position="84"/>
    </location>
</feature>
<dbReference type="RefSeq" id="WP_231994257.1">
    <property type="nucleotide sequence ID" value="NZ_LT629779.1"/>
</dbReference>
<evidence type="ECO:0000256" key="7">
    <source>
        <dbReference type="RuleBase" id="RU363032"/>
    </source>
</evidence>
<feature type="transmembrane region" description="Helical" evidence="7">
    <location>
        <begin position="247"/>
        <end position="266"/>
    </location>
</feature>